<dbReference type="CDD" id="cd07500">
    <property type="entry name" value="HAD_PSP"/>
    <property type="match status" value="1"/>
</dbReference>
<dbReference type="Pfam" id="PF00702">
    <property type="entry name" value="Hydrolase"/>
    <property type="match status" value="1"/>
</dbReference>
<evidence type="ECO:0000256" key="8">
    <source>
        <dbReference type="ARBA" id="ARBA00022801"/>
    </source>
</evidence>
<dbReference type="Gene3D" id="3.40.50.1000">
    <property type="entry name" value="HAD superfamily/HAD-like"/>
    <property type="match status" value="1"/>
</dbReference>
<dbReference type="EMBL" id="CP022358">
    <property type="protein sequence ID" value="ASK70147.1"/>
    <property type="molecule type" value="Genomic_DNA"/>
</dbReference>
<dbReference type="GO" id="GO:0006564">
    <property type="term" value="P:L-serine biosynthetic process"/>
    <property type="evidence" value="ECO:0007669"/>
    <property type="project" value="UniProtKB-KW"/>
</dbReference>
<protein>
    <recommendedName>
        <fullName evidence="5">Phosphoserine phosphatase</fullName>
        <ecNumber evidence="4">3.1.3.3</ecNumber>
    </recommendedName>
    <alternativeName>
        <fullName evidence="11">O-phosphoserine phosphohydrolase</fullName>
    </alternativeName>
</protein>
<evidence type="ECO:0000256" key="6">
    <source>
        <dbReference type="ARBA" id="ARBA00022605"/>
    </source>
</evidence>
<name>A0A220UPL5_9GAMM</name>
<proteinExistence type="inferred from homology"/>
<evidence type="ECO:0000313" key="16">
    <source>
        <dbReference type="Proteomes" id="UP000198367"/>
    </source>
</evidence>
<evidence type="ECO:0000313" key="15">
    <source>
        <dbReference type="EMBL" id="ASK70147.1"/>
    </source>
</evidence>
<keyword evidence="6" id="KW-0028">Amino-acid biosynthesis</keyword>
<comment type="cofactor">
    <cofactor evidence="1">
        <name>Mg(2+)</name>
        <dbReference type="ChEBI" id="CHEBI:18420"/>
    </cofactor>
</comment>
<keyword evidence="7" id="KW-0479">Metal-binding</keyword>
<organism evidence="15 16">
    <name type="scientific">Shewanella bicestrii</name>
    <dbReference type="NCBI Taxonomy" id="2018305"/>
    <lineage>
        <taxon>Bacteria</taxon>
        <taxon>Pseudomonadati</taxon>
        <taxon>Pseudomonadota</taxon>
        <taxon>Gammaproteobacteria</taxon>
        <taxon>Alteromonadales</taxon>
        <taxon>Shewanellaceae</taxon>
        <taxon>Shewanella</taxon>
    </lineage>
</organism>
<accession>A0A220UPL5</accession>
<comment type="similarity">
    <text evidence="3">Belongs to the HAD-like hydrolase superfamily. SerB family.</text>
</comment>
<evidence type="ECO:0000256" key="2">
    <source>
        <dbReference type="ARBA" id="ARBA00005135"/>
    </source>
</evidence>
<dbReference type="AlphaFoldDB" id="A0A220UPL5"/>
<dbReference type="InterPro" id="IPR004469">
    <property type="entry name" value="PSP"/>
</dbReference>
<dbReference type="NCBIfam" id="TIGR01488">
    <property type="entry name" value="HAD-SF-IB"/>
    <property type="match status" value="1"/>
</dbReference>
<evidence type="ECO:0000256" key="3">
    <source>
        <dbReference type="ARBA" id="ARBA00009184"/>
    </source>
</evidence>
<evidence type="ECO:0000256" key="4">
    <source>
        <dbReference type="ARBA" id="ARBA00012640"/>
    </source>
</evidence>
<evidence type="ECO:0000256" key="13">
    <source>
        <dbReference type="ARBA" id="ARBA00048523"/>
    </source>
</evidence>
<evidence type="ECO:0000256" key="9">
    <source>
        <dbReference type="ARBA" id="ARBA00022842"/>
    </source>
</evidence>
<evidence type="ECO:0000256" key="12">
    <source>
        <dbReference type="ARBA" id="ARBA00048138"/>
    </source>
</evidence>
<keyword evidence="8" id="KW-0378">Hydrolase</keyword>
<dbReference type="SFLD" id="SFLDG01137">
    <property type="entry name" value="C1.6.1:_Phosphoserine_Phosphat"/>
    <property type="match status" value="1"/>
</dbReference>
<evidence type="ECO:0000256" key="1">
    <source>
        <dbReference type="ARBA" id="ARBA00001946"/>
    </source>
</evidence>
<dbReference type="KEGG" id="sbj:CF168_15505"/>
<dbReference type="SFLD" id="SFLDG01136">
    <property type="entry name" value="C1.6:_Phosphoserine_Phosphatas"/>
    <property type="match status" value="1"/>
</dbReference>
<gene>
    <name evidence="15" type="primary">serB</name>
    <name evidence="15" type="ORF">CF168_15505</name>
</gene>
<comment type="catalytic activity">
    <reaction evidence="12">
        <text>O-phospho-L-serine + H2O = L-serine + phosphate</text>
        <dbReference type="Rhea" id="RHEA:21208"/>
        <dbReference type="ChEBI" id="CHEBI:15377"/>
        <dbReference type="ChEBI" id="CHEBI:33384"/>
        <dbReference type="ChEBI" id="CHEBI:43474"/>
        <dbReference type="ChEBI" id="CHEBI:57524"/>
        <dbReference type="EC" id="3.1.3.3"/>
    </reaction>
</comment>
<dbReference type="SFLD" id="SFLDF00029">
    <property type="entry name" value="phosphoserine_phosphatase"/>
    <property type="match status" value="1"/>
</dbReference>
<keyword evidence="16" id="KW-1185">Reference proteome</keyword>
<dbReference type="GO" id="GO:0036424">
    <property type="term" value="F:L-phosphoserine phosphatase activity"/>
    <property type="evidence" value="ECO:0007669"/>
    <property type="project" value="InterPro"/>
</dbReference>
<evidence type="ECO:0000256" key="14">
    <source>
        <dbReference type="PIRSR" id="PIRSR604469-1"/>
    </source>
</evidence>
<dbReference type="SUPFAM" id="SSF56784">
    <property type="entry name" value="HAD-like"/>
    <property type="match status" value="1"/>
</dbReference>
<evidence type="ECO:0000256" key="7">
    <source>
        <dbReference type="ARBA" id="ARBA00022723"/>
    </source>
</evidence>
<dbReference type="RefSeq" id="WP_089068269.1">
    <property type="nucleotide sequence ID" value="NZ_CP022358.1"/>
</dbReference>
<feature type="active site" description="Proton donor" evidence="14">
    <location>
        <position position="131"/>
    </location>
</feature>
<dbReference type="Proteomes" id="UP000198367">
    <property type="component" value="Chromosome"/>
</dbReference>
<dbReference type="PANTHER" id="PTHR43344">
    <property type="entry name" value="PHOSPHOSERINE PHOSPHATASE"/>
    <property type="match status" value="1"/>
</dbReference>
<keyword evidence="9" id="KW-0460">Magnesium</keyword>
<evidence type="ECO:0000256" key="11">
    <source>
        <dbReference type="ARBA" id="ARBA00031693"/>
    </source>
</evidence>
<comment type="catalytic activity">
    <reaction evidence="13">
        <text>O-phospho-D-serine + H2O = D-serine + phosphate</text>
        <dbReference type="Rhea" id="RHEA:24873"/>
        <dbReference type="ChEBI" id="CHEBI:15377"/>
        <dbReference type="ChEBI" id="CHEBI:35247"/>
        <dbReference type="ChEBI" id="CHEBI:43474"/>
        <dbReference type="ChEBI" id="CHEBI:58680"/>
        <dbReference type="EC" id="3.1.3.3"/>
    </reaction>
</comment>
<comment type="pathway">
    <text evidence="2">Amino-acid biosynthesis; L-serine biosynthesis; L-serine from 3-phospho-D-glycerate: step 3/3.</text>
</comment>
<dbReference type="PANTHER" id="PTHR43344:SF2">
    <property type="entry name" value="PHOSPHOSERINE PHOSPHATASE"/>
    <property type="match status" value="1"/>
</dbReference>
<dbReference type="InterPro" id="IPR050582">
    <property type="entry name" value="HAD-like_SerB"/>
</dbReference>
<evidence type="ECO:0000256" key="10">
    <source>
        <dbReference type="ARBA" id="ARBA00023299"/>
    </source>
</evidence>
<evidence type="ECO:0000256" key="5">
    <source>
        <dbReference type="ARBA" id="ARBA00015196"/>
    </source>
</evidence>
<dbReference type="NCBIfam" id="TIGR00338">
    <property type="entry name" value="serB"/>
    <property type="match status" value="1"/>
</dbReference>
<dbReference type="InterPro" id="IPR023214">
    <property type="entry name" value="HAD_sf"/>
</dbReference>
<sequence length="330" mass="35773">MESLNQNALFVWLAASPSPRFEYQGLSFEAYQESSTRSSPNGFAMRLIYEDLSIEDSLAAWIVSLAKSLKLTSLSIAPIRRQVALHCVELALPVEPSAELLATCPSQVELHLIRGPLPKLSEPGLLVMDMDSTAIQIECIDELAAMAGVGEQVAAITERAMQGELDFEQSLRQRVAQLEGADAKIIQTLCDTLPLMPGLEAMLTELKSHHWRLVVASGGFTPFVGHLKQLLNLDAAFANELVIADGKLAGTVTGKVVDAQFKADVVNRCSQDWQLPAGQRVAIGDGANDIPMVQAADFGIAFHAKPKLAAAADARIRSLDLRVLPYLLQY</sequence>
<dbReference type="GO" id="GO:0000287">
    <property type="term" value="F:magnesium ion binding"/>
    <property type="evidence" value="ECO:0007669"/>
    <property type="project" value="TreeGrafter"/>
</dbReference>
<dbReference type="UniPathway" id="UPA00135">
    <property type="reaction ID" value="UER00198"/>
</dbReference>
<feature type="active site" description="Nucleophile" evidence="14">
    <location>
        <position position="129"/>
    </location>
</feature>
<keyword evidence="10" id="KW-0718">Serine biosynthesis</keyword>
<dbReference type="InterPro" id="IPR036412">
    <property type="entry name" value="HAD-like_sf"/>
</dbReference>
<dbReference type="EC" id="3.1.3.3" evidence="4"/>
<dbReference type="FunFam" id="3.40.50.1000:FF:000236">
    <property type="entry name" value="Phosphoserine phosphatase"/>
    <property type="match status" value="1"/>
</dbReference>
<reference evidence="15 16" key="1">
    <citation type="submission" date="2017-07" db="EMBL/GenBank/DDBJ databases">
        <title>Phenotypical and genomic characterization of a clinical isolate of Shewanella bicestrii sp. nov. producing an extended-spectrum beta-lactamase and a new oxacillinase variant.</title>
        <authorList>
            <person name="Jousset A.B."/>
            <person name="Bonnin R.A."/>
            <person name="Girlich D."/>
            <person name="Dabos L."/>
            <person name="Potron A."/>
            <person name="Dortet L."/>
            <person name="Glaser P."/>
            <person name="Naas T."/>
        </authorList>
    </citation>
    <scope>NUCLEOTIDE SEQUENCE [LARGE SCALE GENOMIC DNA]</scope>
    <source>
        <strain evidence="15 16">JAB-1</strain>
    </source>
</reference>
<dbReference type="GO" id="GO:0005737">
    <property type="term" value="C:cytoplasm"/>
    <property type="evidence" value="ECO:0007669"/>
    <property type="project" value="TreeGrafter"/>
</dbReference>
<dbReference type="SFLD" id="SFLDS00003">
    <property type="entry name" value="Haloacid_Dehalogenase"/>
    <property type="match status" value="1"/>
</dbReference>